<keyword evidence="2" id="KW-1185">Reference proteome</keyword>
<dbReference type="OrthoDB" id="432234at2759"/>
<evidence type="ECO:0000313" key="1">
    <source>
        <dbReference type="EMBL" id="KAG7341511.1"/>
    </source>
</evidence>
<dbReference type="AlphaFoldDB" id="A0A9K3KDP4"/>
<reference evidence="1" key="1">
    <citation type="journal article" date="2021" name="Sci. Rep.">
        <title>Diploid genomic architecture of Nitzschia inconspicua, an elite biomass production diatom.</title>
        <authorList>
            <person name="Oliver A."/>
            <person name="Podell S."/>
            <person name="Pinowska A."/>
            <person name="Traller J.C."/>
            <person name="Smith S.R."/>
            <person name="McClure R."/>
            <person name="Beliaev A."/>
            <person name="Bohutskyi P."/>
            <person name="Hill E.A."/>
            <person name="Rabines A."/>
            <person name="Zheng H."/>
            <person name="Allen L.Z."/>
            <person name="Kuo A."/>
            <person name="Grigoriev I.V."/>
            <person name="Allen A.E."/>
            <person name="Hazlebeck D."/>
            <person name="Allen E.E."/>
        </authorList>
    </citation>
    <scope>NUCLEOTIDE SEQUENCE</scope>
    <source>
        <strain evidence="1">Hildebrandi</strain>
    </source>
</reference>
<accession>A0A9K3KDP4</accession>
<organism evidence="1 2">
    <name type="scientific">Nitzschia inconspicua</name>
    <dbReference type="NCBI Taxonomy" id="303405"/>
    <lineage>
        <taxon>Eukaryota</taxon>
        <taxon>Sar</taxon>
        <taxon>Stramenopiles</taxon>
        <taxon>Ochrophyta</taxon>
        <taxon>Bacillariophyta</taxon>
        <taxon>Bacillariophyceae</taxon>
        <taxon>Bacillariophycidae</taxon>
        <taxon>Bacillariales</taxon>
        <taxon>Bacillariaceae</taxon>
        <taxon>Nitzschia</taxon>
    </lineage>
</organism>
<sequence length="140" mass="15521">MRFRGANLDQQTYDAVGESHVEDQCNKRHDPLLKLYYGRPLYINHNEDVAGCVANGAICEFGGVKPKPAVSQKDFETIIIVTKFYFKAILTSSCGSASRSSSPAWPPTREGGAILQTAFHPLSTLLPTTQDWKGKKPHQR</sequence>
<proteinExistence type="predicted"/>
<reference evidence="1" key="2">
    <citation type="submission" date="2021-04" db="EMBL/GenBank/DDBJ databases">
        <authorList>
            <person name="Podell S."/>
        </authorList>
    </citation>
    <scope>NUCLEOTIDE SEQUENCE</scope>
    <source>
        <strain evidence="1">Hildebrandi</strain>
    </source>
</reference>
<dbReference type="EMBL" id="JAGRRH010000026">
    <property type="protein sequence ID" value="KAG7341511.1"/>
    <property type="molecule type" value="Genomic_DNA"/>
</dbReference>
<dbReference type="Proteomes" id="UP000693970">
    <property type="component" value="Unassembled WGS sequence"/>
</dbReference>
<protein>
    <submittedName>
        <fullName evidence="1">Uncharacterized protein</fullName>
    </submittedName>
</protein>
<comment type="caution">
    <text evidence="1">The sequence shown here is derived from an EMBL/GenBank/DDBJ whole genome shotgun (WGS) entry which is preliminary data.</text>
</comment>
<name>A0A9K3KDP4_9STRA</name>
<gene>
    <name evidence="1" type="ORF">IV203_023463</name>
</gene>
<evidence type="ECO:0000313" key="2">
    <source>
        <dbReference type="Proteomes" id="UP000693970"/>
    </source>
</evidence>